<gene>
    <name evidence="5" type="ORF">WDU99_05145</name>
</gene>
<name>A0ABU8L988_9MICO</name>
<dbReference type="InterPro" id="IPR005194">
    <property type="entry name" value="Glyco_hydro_65_C"/>
</dbReference>
<dbReference type="InterPro" id="IPR012341">
    <property type="entry name" value="6hp_glycosidase-like_sf"/>
</dbReference>
<keyword evidence="6" id="KW-1185">Reference proteome</keyword>
<keyword evidence="5" id="KW-0378">Hydrolase</keyword>
<dbReference type="InterPro" id="IPR036412">
    <property type="entry name" value="HAD-like_sf"/>
</dbReference>
<dbReference type="InterPro" id="IPR011013">
    <property type="entry name" value="Gal_mutarotase_sf_dom"/>
</dbReference>
<dbReference type="RefSeq" id="WP_206494825.1">
    <property type="nucleotide sequence ID" value="NZ_JBBDGM010000003.1"/>
</dbReference>
<comment type="caution">
    <text evidence="5">The sequence shown here is derived from an EMBL/GenBank/DDBJ whole genome shotgun (WGS) entry which is preliminary data.</text>
</comment>
<protein>
    <submittedName>
        <fullName evidence="5">Glycosyl hydrolase family 65 protein</fullName>
    </submittedName>
</protein>
<dbReference type="InterPro" id="IPR005196">
    <property type="entry name" value="Glyco_hydro_65_N"/>
</dbReference>
<dbReference type="Pfam" id="PF03636">
    <property type="entry name" value="Glyco_hydro_65N"/>
    <property type="match status" value="1"/>
</dbReference>
<dbReference type="SUPFAM" id="SSF74650">
    <property type="entry name" value="Galactose mutarotase-like"/>
    <property type="match status" value="1"/>
</dbReference>
<dbReference type="Proteomes" id="UP001371224">
    <property type="component" value="Unassembled WGS sequence"/>
</dbReference>
<dbReference type="EMBL" id="JBBDGM010000003">
    <property type="protein sequence ID" value="MEJ1087698.1"/>
    <property type="molecule type" value="Genomic_DNA"/>
</dbReference>
<feature type="domain" description="Glycoside hydrolase family 65 central catalytic" evidence="2">
    <location>
        <begin position="473"/>
        <end position="867"/>
    </location>
</feature>
<dbReference type="InterPro" id="IPR037018">
    <property type="entry name" value="GH65_N"/>
</dbReference>
<feature type="domain" description="Glycoside hydrolase family 65 N-terminal" evidence="4">
    <location>
        <begin position="168"/>
        <end position="417"/>
    </location>
</feature>
<dbReference type="InterPro" id="IPR008928">
    <property type="entry name" value="6-hairpin_glycosidase_sf"/>
</dbReference>
<evidence type="ECO:0000259" key="3">
    <source>
        <dbReference type="Pfam" id="PF03633"/>
    </source>
</evidence>
<dbReference type="Gene3D" id="2.60.420.10">
    <property type="entry name" value="Maltose phosphorylase, domain 3"/>
    <property type="match status" value="1"/>
</dbReference>
<feature type="domain" description="Glycoside hydrolase family 65 C-terminal" evidence="3">
    <location>
        <begin position="880"/>
        <end position="938"/>
    </location>
</feature>
<dbReference type="InterPro" id="IPR023214">
    <property type="entry name" value="HAD_sf"/>
</dbReference>
<evidence type="ECO:0000313" key="6">
    <source>
        <dbReference type="Proteomes" id="UP001371224"/>
    </source>
</evidence>
<evidence type="ECO:0000256" key="1">
    <source>
        <dbReference type="ARBA" id="ARBA00023295"/>
    </source>
</evidence>
<reference evidence="5 6" key="1">
    <citation type="submission" date="2024-02" db="EMBL/GenBank/DDBJ databases">
        <authorList>
            <person name="Saticioglu I.B."/>
        </authorList>
    </citation>
    <scope>NUCLEOTIDE SEQUENCE [LARGE SCALE GENOMIC DNA]</scope>
    <source>
        <strain evidence="5 6">Mu-80</strain>
    </source>
</reference>
<dbReference type="Pfam" id="PF03633">
    <property type="entry name" value="Glyco_hydro_65C"/>
    <property type="match status" value="1"/>
</dbReference>
<dbReference type="Gene3D" id="1.50.10.10">
    <property type="match status" value="1"/>
</dbReference>
<dbReference type="SUPFAM" id="SSF48208">
    <property type="entry name" value="Six-hairpin glycosidases"/>
    <property type="match status" value="1"/>
</dbReference>
<accession>A0ABU8L988</accession>
<dbReference type="Pfam" id="PF03632">
    <property type="entry name" value="Glyco_hydro_65m"/>
    <property type="match status" value="1"/>
</dbReference>
<keyword evidence="1" id="KW-0326">Glycosidase</keyword>
<organism evidence="5 6">
    <name type="scientific">Microbacterium bandirmense</name>
    <dbReference type="NCBI Taxonomy" id="3122050"/>
    <lineage>
        <taxon>Bacteria</taxon>
        <taxon>Bacillati</taxon>
        <taxon>Actinomycetota</taxon>
        <taxon>Actinomycetes</taxon>
        <taxon>Micrococcales</taxon>
        <taxon>Microbacteriaceae</taxon>
        <taxon>Microbacterium</taxon>
    </lineage>
</organism>
<evidence type="ECO:0000313" key="5">
    <source>
        <dbReference type="EMBL" id="MEJ1087698.1"/>
    </source>
</evidence>
<dbReference type="SUPFAM" id="SSF56784">
    <property type="entry name" value="HAD-like"/>
    <property type="match status" value="1"/>
</dbReference>
<dbReference type="PANTHER" id="PTHR11051:SF8">
    <property type="entry name" value="PROTEIN-GLUCOSYLGALACTOSYLHYDROXYLYSINE GLUCOSIDASE"/>
    <property type="match status" value="1"/>
</dbReference>
<sequence length="961" mass="103613">MTVATPGIRTGYGAVLFVVDGGEAEPGGASAGLPRGVPDILPRLRAGGIPVALVPGGGARPEGAGIEALFDLVAAPAASSGVPRSGLEADALIDASRRLGVAPTRAVVVADSAAGVQAGRAGNFGLVVGIDGASSRAGLEDAGAHLVLGTASELDLGAARTDPWLLVYEGFDPAHEGHREALTALGNGYLGSRGAHPERHDDGVHYPGTYVAGLFNRTVVEAHGRRVEEEHLVNLPNWLPFDLRIGDGPWWSSGEIPATGERRALDLRSGVLTRTVTLSGPHGPLTIVQRSFASMHDPHLLALETTLTAQGWSGRVRVRSGIDAGVRNANGGADADATNLAAPVFRHIDGVLLCEVETAQSGVRIALASRTRVTGADGEPGRRPVHDGFSAADEIDVDLAADRPVRVDKTVALVTSRDPAIASPAQGALDRLRWHGEDLAPLLLRHEDAWRRLWHLFEVSIEADTQSRLVLNLHLFHLVQAVSPHTALVDAGVPARGLNGEGYRGHIFWDELFVVPVIGRRMPEVAAALLDYRWHRLDAARAAAREAGLAGAMFPWQSGSDGREETPTELYNSRSQRWMPDNSRRQRHVGLAVAFNAWEHFQTTGDREWLANRGADLMVEVARLFASLAALDPADGRFHIDGVMGPDEFHDGYPGQPGSGVRDSAYTNVLAAWLFARLGDLQDELGGHAWETITDRLGVSLDEIRRWTELSRRLAVPFLPDGVISQFAGYEELAELDWDRYRRTYGNIGRLDLILEAEGDATNHYRLSKQADVLMLVYLLGVEGLIDQLSQLGYPATMDDLHRTLEFYSARTSHGSTLSRVVHASVWAAFDPSRSWELFREALVADLDDTQGGTTRQGVHLGAMAGTADIVVRSFAGLTLRAGELIFTPRLPPRLRSVSFTIHHRGHGITVWLTPQELRLVCAPSSAAPVVVDVHGTRMPLSGGTEQVFALDRRSSRKEAK</sequence>
<evidence type="ECO:0000259" key="2">
    <source>
        <dbReference type="Pfam" id="PF03632"/>
    </source>
</evidence>
<dbReference type="PANTHER" id="PTHR11051">
    <property type="entry name" value="GLYCOSYL HYDROLASE-RELATED"/>
    <property type="match status" value="1"/>
</dbReference>
<proteinExistence type="predicted"/>
<evidence type="ECO:0000259" key="4">
    <source>
        <dbReference type="Pfam" id="PF03636"/>
    </source>
</evidence>
<dbReference type="InterPro" id="IPR005195">
    <property type="entry name" value="Glyco_hydro_65_M"/>
</dbReference>
<dbReference type="Gene3D" id="2.70.98.40">
    <property type="entry name" value="Glycoside hydrolase, family 65, N-terminal domain"/>
    <property type="match status" value="1"/>
</dbReference>
<dbReference type="GO" id="GO:0016787">
    <property type="term" value="F:hydrolase activity"/>
    <property type="evidence" value="ECO:0007669"/>
    <property type="project" value="UniProtKB-KW"/>
</dbReference>
<dbReference type="Gene3D" id="3.40.50.1000">
    <property type="entry name" value="HAD superfamily/HAD-like"/>
    <property type="match status" value="1"/>
</dbReference>